<dbReference type="AlphaFoldDB" id="A0A1M5W5Q0"/>
<evidence type="ECO:0000256" key="8">
    <source>
        <dbReference type="ARBA" id="ARBA00022692"/>
    </source>
</evidence>
<evidence type="ECO:0000256" key="10">
    <source>
        <dbReference type="ARBA" id="ARBA00023065"/>
    </source>
</evidence>
<evidence type="ECO:0000256" key="11">
    <source>
        <dbReference type="ARBA" id="ARBA00023136"/>
    </source>
</evidence>
<evidence type="ECO:0000256" key="5">
    <source>
        <dbReference type="ARBA" id="ARBA00022448"/>
    </source>
</evidence>
<keyword evidence="7" id="KW-1003">Cell membrane</keyword>
<evidence type="ECO:0000256" key="3">
    <source>
        <dbReference type="ARBA" id="ARBA00010199"/>
    </source>
</evidence>
<dbReference type="Pfam" id="PF01554">
    <property type="entry name" value="MatE"/>
    <property type="match status" value="2"/>
</dbReference>
<evidence type="ECO:0000313" key="14">
    <source>
        <dbReference type="EMBL" id="SHH82807.1"/>
    </source>
</evidence>
<comment type="function">
    <text evidence="1">Multidrug efflux pump.</text>
</comment>
<keyword evidence="15" id="KW-1185">Reference proteome</keyword>
<evidence type="ECO:0000256" key="13">
    <source>
        <dbReference type="SAM" id="Phobius"/>
    </source>
</evidence>
<feature type="transmembrane region" description="Helical" evidence="13">
    <location>
        <begin position="335"/>
        <end position="358"/>
    </location>
</feature>
<keyword evidence="6" id="KW-0050">Antiport</keyword>
<keyword evidence="5" id="KW-0813">Transport</keyword>
<dbReference type="Proteomes" id="UP000184526">
    <property type="component" value="Unassembled WGS sequence"/>
</dbReference>
<feature type="transmembrane region" description="Helical" evidence="13">
    <location>
        <begin position="53"/>
        <end position="74"/>
    </location>
</feature>
<dbReference type="GO" id="GO:0005886">
    <property type="term" value="C:plasma membrane"/>
    <property type="evidence" value="ECO:0007669"/>
    <property type="project" value="UniProtKB-SubCell"/>
</dbReference>
<dbReference type="PIRSF" id="PIRSF006603">
    <property type="entry name" value="DinF"/>
    <property type="match status" value="1"/>
</dbReference>
<dbReference type="PANTHER" id="PTHR43298">
    <property type="entry name" value="MULTIDRUG RESISTANCE PROTEIN NORM-RELATED"/>
    <property type="match status" value="1"/>
</dbReference>
<evidence type="ECO:0000256" key="7">
    <source>
        <dbReference type="ARBA" id="ARBA00022475"/>
    </source>
</evidence>
<dbReference type="InterPro" id="IPR002528">
    <property type="entry name" value="MATE_fam"/>
</dbReference>
<feature type="transmembrane region" description="Helical" evidence="13">
    <location>
        <begin position="401"/>
        <end position="424"/>
    </location>
</feature>
<comment type="subcellular location">
    <subcellularLocation>
        <location evidence="2">Cell membrane</location>
        <topology evidence="2">Multi-pass membrane protein</topology>
    </subcellularLocation>
</comment>
<dbReference type="PANTHER" id="PTHR43298:SF2">
    <property type="entry name" value="FMN_FAD EXPORTER YEEO-RELATED"/>
    <property type="match status" value="1"/>
</dbReference>
<dbReference type="CDD" id="cd13137">
    <property type="entry name" value="MATE_NorM_like"/>
    <property type="match status" value="1"/>
</dbReference>
<comment type="similarity">
    <text evidence="3">Belongs to the multi antimicrobial extrusion (MATE) (TC 2.A.66.1) family.</text>
</comment>
<keyword evidence="10" id="KW-0406">Ion transport</keyword>
<dbReference type="GO" id="GO:0042910">
    <property type="term" value="F:xenobiotic transmembrane transporter activity"/>
    <property type="evidence" value="ECO:0007669"/>
    <property type="project" value="InterPro"/>
</dbReference>
<feature type="transmembrane region" description="Helical" evidence="13">
    <location>
        <begin position="173"/>
        <end position="193"/>
    </location>
</feature>
<name>A0A1M5W5Q0_9CLOT</name>
<feature type="transmembrane region" description="Helical" evidence="13">
    <location>
        <begin position="364"/>
        <end position="389"/>
    </location>
</feature>
<keyword evidence="8 13" id="KW-0812">Transmembrane</keyword>
<dbReference type="InterPro" id="IPR050222">
    <property type="entry name" value="MATE_MdtK"/>
</dbReference>
<dbReference type="NCBIfam" id="TIGR00797">
    <property type="entry name" value="matE"/>
    <property type="match status" value="1"/>
</dbReference>
<feature type="transmembrane region" description="Helical" evidence="13">
    <location>
        <begin position="102"/>
        <end position="120"/>
    </location>
</feature>
<proteinExistence type="inferred from homology"/>
<dbReference type="InterPro" id="IPR048279">
    <property type="entry name" value="MdtK-like"/>
</dbReference>
<organism evidence="14 15">
    <name type="scientific">Clostridium collagenovorans DSM 3089</name>
    <dbReference type="NCBI Taxonomy" id="1121306"/>
    <lineage>
        <taxon>Bacteria</taxon>
        <taxon>Bacillati</taxon>
        <taxon>Bacillota</taxon>
        <taxon>Clostridia</taxon>
        <taxon>Eubacteriales</taxon>
        <taxon>Clostridiaceae</taxon>
        <taxon>Clostridium</taxon>
    </lineage>
</organism>
<protein>
    <recommendedName>
        <fullName evidence="4">Probable multidrug resistance protein NorM</fullName>
    </recommendedName>
    <alternativeName>
        <fullName evidence="12">Multidrug-efflux transporter</fullName>
    </alternativeName>
</protein>
<evidence type="ECO:0000256" key="6">
    <source>
        <dbReference type="ARBA" id="ARBA00022449"/>
    </source>
</evidence>
<dbReference type="GO" id="GO:0015297">
    <property type="term" value="F:antiporter activity"/>
    <property type="evidence" value="ECO:0007669"/>
    <property type="project" value="UniProtKB-KW"/>
</dbReference>
<accession>A0A1M5W5Q0</accession>
<dbReference type="EMBL" id="FQXP01000005">
    <property type="protein sequence ID" value="SHH82807.1"/>
    <property type="molecule type" value="Genomic_DNA"/>
</dbReference>
<evidence type="ECO:0000256" key="1">
    <source>
        <dbReference type="ARBA" id="ARBA00003408"/>
    </source>
</evidence>
<feature type="transmembrane region" description="Helical" evidence="13">
    <location>
        <begin position="21"/>
        <end position="41"/>
    </location>
</feature>
<evidence type="ECO:0000256" key="12">
    <source>
        <dbReference type="ARBA" id="ARBA00031636"/>
    </source>
</evidence>
<dbReference type="GO" id="GO:0006811">
    <property type="term" value="P:monoatomic ion transport"/>
    <property type="evidence" value="ECO:0007669"/>
    <property type="project" value="UniProtKB-KW"/>
</dbReference>
<evidence type="ECO:0000256" key="2">
    <source>
        <dbReference type="ARBA" id="ARBA00004651"/>
    </source>
</evidence>
<keyword evidence="9 13" id="KW-1133">Transmembrane helix</keyword>
<feature type="transmembrane region" description="Helical" evidence="13">
    <location>
        <begin position="140"/>
        <end position="161"/>
    </location>
</feature>
<sequence>MAFISENNITNVIDKDLKHDLLAMSVPTIMGFLLQSVYDLVDMMWVGRLNSSALAGVTIFSTIFWLVGILNEIIGTSSVSLIAQCYGSGDMRKTRVAIEQTFTFKALVAVLAGFIMAAILNPLLKFFTTDSSVLTAALDYGYIRLFFLPIMFSSFTVNTAFRCLGDAKTPMKIMVVASIVNLVLDPILIFETIPGTSIPGFNLGVFGAGLATVISTVVAFGIGFWIFLSGRTKIKIIFRDLFKLDWEIDKKLLTIGLPNGFEALMRQLASIITLKLVTSYGTSAVAAMGIVNRLLDFSYVPLNSLSIGSSSIVGQCLGANNVPRAKATTKLATKINLGAMIIISLIAIIFPEFLMKIFTDDREVIAAGIPAIRLLISSLIFAAVSSGLGSVFSGSGYNLPFLIASIISRWIVQIPCMLLVVIVLKLSSTYLWGCFFLANFTSMIVMYYYYKKGTWESKRVG</sequence>
<evidence type="ECO:0000313" key="15">
    <source>
        <dbReference type="Proteomes" id="UP000184526"/>
    </source>
</evidence>
<feature type="transmembrane region" description="Helical" evidence="13">
    <location>
        <begin position="205"/>
        <end position="228"/>
    </location>
</feature>
<evidence type="ECO:0000256" key="4">
    <source>
        <dbReference type="ARBA" id="ARBA00020268"/>
    </source>
</evidence>
<evidence type="ECO:0000256" key="9">
    <source>
        <dbReference type="ARBA" id="ARBA00022989"/>
    </source>
</evidence>
<keyword evidence="11 13" id="KW-0472">Membrane</keyword>
<dbReference type="RefSeq" id="WP_242944317.1">
    <property type="nucleotide sequence ID" value="NZ_FQXP01000005.1"/>
</dbReference>
<gene>
    <name evidence="14" type="ORF">SAMN02745196_01569</name>
</gene>
<reference evidence="14 15" key="1">
    <citation type="submission" date="2016-11" db="EMBL/GenBank/DDBJ databases">
        <authorList>
            <person name="Jaros S."/>
            <person name="Januszkiewicz K."/>
            <person name="Wedrychowicz H."/>
        </authorList>
    </citation>
    <scope>NUCLEOTIDE SEQUENCE [LARGE SCALE GENOMIC DNA]</scope>
    <source>
        <strain evidence="14 15">DSM 3089</strain>
    </source>
</reference>
<feature type="transmembrane region" description="Helical" evidence="13">
    <location>
        <begin position="430"/>
        <end position="450"/>
    </location>
</feature>